<name>A0A9D4DHS8_DREPO</name>
<evidence type="ECO:0000313" key="2">
    <source>
        <dbReference type="EMBL" id="KAH3749361.1"/>
    </source>
</evidence>
<dbReference type="Proteomes" id="UP000828390">
    <property type="component" value="Unassembled WGS sequence"/>
</dbReference>
<comment type="caution">
    <text evidence="2">The sequence shown here is derived from an EMBL/GenBank/DDBJ whole genome shotgun (WGS) entry which is preliminary data.</text>
</comment>
<dbReference type="EMBL" id="JAIWYP010000010">
    <property type="protein sequence ID" value="KAH3749361.1"/>
    <property type="molecule type" value="Genomic_DNA"/>
</dbReference>
<accession>A0A9D4DHS8</accession>
<reference evidence="2" key="2">
    <citation type="submission" date="2020-11" db="EMBL/GenBank/DDBJ databases">
        <authorList>
            <person name="McCartney M.A."/>
            <person name="Auch B."/>
            <person name="Kono T."/>
            <person name="Mallez S."/>
            <person name="Becker A."/>
            <person name="Gohl D.M."/>
            <person name="Silverstein K.A.T."/>
            <person name="Koren S."/>
            <person name="Bechman K.B."/>
            <person name="Herman A."/>
            <person name="Abrahante J.E."/>
            <person name="Garbe J."/>
        </authorList>
    </citation>
    <scope>NUCLEOTIDE SEQUENCE</scope>
    <source>
        <strain evidence="2">Duluth1</strain>
        <tissue evidence="2">Whole animal</tissue>
    </source>
</reference>
<feature type="non-terminal residue" evidence="2">
    <location>
        <position position="1"/>
    </location>
</feature>
<organism evidence="2 3">
    <name type="scientific">Dreissena polymorpha</name>
    <name type="common">Zebra mussel</name>
    <name type="synonym">Mytilus polymorpha</name>
    <dbReference type="NCBI Taxonomy" id="45954"/>
    <lineage>
        <taxon>Eukaryota</taxon>
        <taxon>Metazoa</taxon>
        <taxon>Spiralia</taxon>
        <taxon>Lophotrochozoa</taxon>
        <taxon>Mollusca</taxon>
        <taxon>Bivalvia</taxon>
        <taxon>Autobranchia</taxon>
        <taxon>Heteroconchia</taxon>
        <taxon>Euheterodonta</taxon>
        <taxon>Imparidentia</taxon>
        <taxon>Neoheterodontei</taxon>
        <taxon>Myida</taxon>
        <taxon>Dreissenoidea</taxon>
        <taxon>Dreissenidae</taxon>
        <taxon>Dreissena</taxon>
    </lineage>
</organism>
<gene>
    <name evidence="2" type="ORF">DPMN_183858</name>
</gene>
<proteinExistence type="predicted"/>
<protein>
    <submittedName>
        <fullName evidence="2">Uncharacterized protein</fullName>
    </submittedName>
</protein>
<evidence type="ECO:0000256" key="1">
    <source>
        <dbReference type="SAM" id="MobiDB-lite"/>
    </source>
</evidence>
<dbReference type="AlphaFoldDB" id="A0A9D4DHS8"/>
<reference evidence="2" key="1">
    <citation type="journal article" date="2019" name="bioRxiv">
        <title>The Genome of the Zebra Mussel, Dreissena polymorpha: A Resource for Invasive Species Research.</title>
        <authorList>
            <person name="McCartney M.A."/>
            <person name="Auch B."/>
            <person name="Kono T."/>
            <person name="Mallez S."/>
            <person name="Zhang Y."/>
            <person name="Obille A."/>
            <person name="Becker A."/>
            <person name="Abrahante J.E."/>
            <person name="Garbe J."/>
            <person name="Badalamenti J.P."/>
            <person name="Herman A."/>
            <person name="Mangelson H."/>
            <person name="Liachko I."/>
            <person name="Sullivan S."/>
            <person name="Sone E.D."/>
            <person name="Koren S."/>
            <person name="Silverstein K.A.T."/>
            <person name="Beckman K.B."/>
            <person name="Gohl D.M."/>
        </authorList>
    </citation>
    <scope>NUCLEOTIDE SEQUENCE</scope>
    <source>
        <strain evidence="2">Duluth1</strain>
        <tissue evidence="2">Whole animal</tissue>
    </source>
</reference>
<sequence length="137" mass="15347">MKQYRLCIRPAYAAPDEAVAGKKPRRVHHGQATLLTMRGYTYNSHYQCWNRILKAFANSLDPDEKPKNVASHQDPNSKKALANSVDPDETPHDVASHQGLRCLLKGISCWNQILKAFANGLDPDETPQNMASHQDPN</sequence>
<keyword evidence="3" id="KW-1185">Reference proteome</keyword>
<feature type="region of interest" description="Disordered" evidence="1">
    <location>
        <begin position="61"/>
        <end position="95"/>
    </location>
</feature>
<evidence type="ECO:0000313" key="3">
    <source>
        <dbReference type="Proteomes" id="UP000828390"/>
    </source>
</evidence>